<name>A0ABW8JQY1_9GAMM</name>
<comment type="caution">
    <text evidence="2">The sequence shown here is derived from an EMBL/GenBank/DDBJ whole genome shotgun (WGS) entry which is preliminary data.</text>
</comment>
<evidence type="ECO:0000256" key="1">
    <source>
        <dbReference type="SAM" id="SignalP"/>
    </source>
</evidence>
<evidence type="ECO:0000313" key="2">
    <source>
        <dbReference type="EMBL" id="MFK2903523.1"/>
    </source>
</evidence>
<dbReference type="RefSeq" id="WP_404631042.1">
    <property type="nucleotide sequence ID" value="NZ_JADIKM010000001.1"/>
</dbReference>
<dbReference type="Proteomes" id="UP001620460">
    <property type="component" value="Unassembled WGS sequence"/>
</dbReference>
<sequence>MRKTLVALLFVLPFAAPVAATQYLRLVNATDSPIVAVEATPVGTAQRGQLSLAERPLHPGRELGVALQGVTRCRYDLRLVYADGREVLTRGFNVCQRSHTQPATLTARFDEA</sequence>
<feature type="signal peptide" evidence="1">
    <location>
        <begin position="1"/>
        <end position="20"/>
    </location>
</feature>
<organism evidence="2 3">
    <name type="scientific">Dyella ginsengisoli</name>
    <dbReference type="NCBI Taxonomy" id="363848"/>
    <lineage>
        <taxon>Bacteria</taxon>
        <taxon>Pseudomonadati</taxon>
        <taxon>Pseudomonadota</taxon>
        <taxon>Gammaproteobacteria</taxon>
        <taxon>Lysobacterales</taxon>
        <taxon>Rhodanobacteraceae</taxon>
        <taxon>Dyella</taxon>
    </lineage>
</organism>
<accession>A0ABW8JQY1</accession>
<gene>
    <name evidence="2" type="ORF">ISP17_06095</name>
</gene>
<protein>
    <recommendedName>
        <fullName evidence="4">3-phosphoglycerate kinase</fullName>
    </recommendedName>
</protein>
<keyword evidence="3" id="KW-1185">Reference proteome</keyword>
<evidence type="ECO:0000313" key="3">
    <source>
        <dbReference type="Proteomes" id="UP001620460"/>
    </source>
</evidence>
<reference evidence="2 3" key="1">
    <citation type="submission" date="2020-10" db="EMBL/GenBank/DDBJ databases">
        <title>Phylogeny of dyella-like bacteria.</title>
        <authorList>
            <person name="Fu J."/>
        </authorList>
    </citation>
    <scope>NUCLEOTIDE SEQUENCE [LARGE SCALE GENOMIC DNA]</scope>
    <source>
        <strain evidence="2 3">Gsoil3046</strain>
    </source>
</reference>
<keyword evidence="1" id="KW-0732">Signal</keyword>
<feature type="chain" id="PRO_5047071163" description="3-phosphoglycerate kinase" evidence="1">
    <location>
        <begin position="21"/>
        <end position="112"/>
    </location>
</feature>
<dbReference type="EMBL" id="JADIKM010000001">
    <property type="protein sequence ID" value="MFK2903523.1"/>
    <property type="molecule type" value="Genomic_DNA"/>
</dbReference>
<evidence type="ECO:0008006" key="4">
    <source>
        <dbReference type="Google" id="ProtNLM"/>
    </source>
</evidence>
<proteinExistence type="predicted"/>